<dbReference type="InterPro" id="IPR050352">
    <property type="entry name" value="ABCG_transporters"/>
</dbReference>
<evidence type="ECO:0000256" key="6">
    <source>
        <dbReference type="ARBA" id="ARBA00023136"/>
    </source>
</evidence>
<feature type="domain" description="ABC transporter" evidence="7">
    <location>
        <begin position="21"/>
        <end position="247"/>
    </location>
</feature>
<keyword evidence="8" id="KW-1185">Reference proteome</keyword>
<evidence type="ECO:0000313" key="9">
    <source>
        <dbReference type="WBParaSite" id="ALUE_0001012101-mRNA-1"/>
    </source>
</evidence>
<dbReference type="SUPFAM" id="SSF52540">
    <property type="entry name" value="P-loop containing nucleoside triphosphate hydrolases"/>
    <property type="match status" value="1"/>
</dbReference>
<dbReference type="Pfam" id="PF00005">
    <property type="entry name" value="ABC_tran"/>
    <property type="match status" value="1"/>
</dbReference>
<dbReference type="Gene3D" id="3.40.50.300">
    <property type="entry name" value="P-loop containing nucleotide triphosphate hydrolases"/>
    <property type="match status" value="1"/>
</dbReference>
<evidence type="ECO:0000259" key="7">
    <source>
        <dbReference type="PROSITE" id="PS50893"/>
    </source>
</evidence>
<dbReference type="PROSITE" id="PS50893">
    <property type="entry name" value="ABC_TRANSPORTER_2"/>
    <property type="match status" value="1"/>
</dbReference>
<dbReference type="GO" id="GO:0005524">
    <property type="term" value="F:ATP binding"/>
    <property type="evidence" value="ECO:0007669"/>
    <property type="project" value="InterPro"/>
</dbReference>
<comment type="subcellular location">
    <subcellularLocation>
        <location evidence="1">Membrane</location>
        <topology evidence="1">Multi-pass membrane protein</topology>
    </subcellularLocation>
</comment>
<protein>
    <submittedName>
        <fullName evidence="9">ABC transporter domain-containing protein</fullName>
    </submittedName>
</protein>
<name>A0A9J2PKP3_ASCLU</name>
<dbReference type="GO" id="GO:0042626">
    <property type="term" value="F:ATPase-coupled transmembrane transporter activity"/>
    <property type="evidence" value="ECO:0007669"/>
    <property type="project" value="TreeGrafter"/>
</dbReference>
<reference evidence="9" key="1">
    <citation type="submission" date="2023-03" db="UniProtKB">
        <authorList>
            <consortium name="WormBaseParasite"/>
        </authorList>
    </citation>
    <scope>IDENTIFICATION</scope>
</reference>
<comment type="similarity">
    <text evidence="2">Belongs to the ABC transporter superfamily. ABCG family. Eye pigment precursor importer (TC 3.A.1.204) subfamily.</text>
</comment>
<keyword evidence="6" id="KW-0472">Membrane</keyword>
<keyword evidence="3" id="KW-0813">Transport</keyword>
<dbReference type="Proteomes" id="UP000036681">
    <property type="component" value="Unplaced"/>
</dbReference>
<dbReference type="WBParaSite" id="ALUE_0001012101-mRNA-1">
    <property type="protein sequence ID" value="ALUE_0001012101-mRNA-1"/>
    <property type="gene ID" value="ALUE_0001012101"/>
</dbReference>
<accession>A0A9J2PKP3</accession>
<dbReference type="AlphaFoldDB" id="A0A9J2PKP3"/>
<evidence type="ECO:0000256" key="3">
    <source>
        <dbReference type="ARBA" id="ARBA00022448"/>
    </source>
</evidence>
<evidence type="ECO:0000313" key="8">
    <source>
        <dbReference type="Proteomes" id="UP000036681"/>
    </source>
</evidence>
<keyword evidence="4" id="KW-0812">Transmembrane</keyword>
<organism evidence="8 9">
    <name type="scientific">Ascaris lumbricoides</name>
    <name type="common">Giant roundworm</name>
    <dbReference type="NCBI Taxonomy" id="6252"/>
    <lineage>
        <taxon>Eukaryota</taxon>
        <taxon>Metazoa</taxon>
        <taxon>Ecdysozoa</taxon>
        <taxon>Nematoda</taxon>
        <taxon>Chromadorea</taxon>
        <taxon>Rhabditida</taxon>
        <taxon>Spirurina</taxon>
        <taxon>Ascaridomorpha</taxon>
        <taxon>Ascaridoidea</taxon>
        <taxon>Ascarididae</taxon>
        <taxon>Ascaris</taxon>
    </lineage>
</organism>
<dbReference type="InterPro" id="IPR003439">
    <property type="entry name" value="ABC_transporter-like_ATP-bd"/>
</dbReference>
<keyword evidence="5" id="KW-1133">Transmembrane helix</keyword>
<evidence type="ECO:0000256" key="2">
    <source>
        <dbReference type="ARBA" id="ARBA00005814"/>
    </source>
</evidence>
<dbReference type="PANTHER" id="PTHR48041">
    <property type="entry name" value="ABC TRANSPORTER G FAMILY MEMBER 28"/>
    <property type="match status" value="1"/>
</dbReference>
<evidence type="ECO:0000256" key="5">
    <source>
        <dbReference type="ARBA" id="ARBA00022989"/>
    </source>
</evidence>
<dbReference type="GO" id="GO:0043190">
    <property type="term" value="C:ATP-binding cassette (ABC) transporter complex"/>
    <property type="evidence" value="ECO:0007669"/>
    <property type="project" value="TreeGrafter"/>
</dbReference>
<dbReference type="GO" id="GO:0016887">
    <property type="term" value="F:ATP hydrolysis activity"/>
    <property type="evidence" value="ECO:0007669"/>
    <property type="project" value="InterPro"/>
</dbReference>
<dbReference type="InterPro" id="IPR027417">
    <property type="entry name" value="P-loop_NTPase"/>
</dbReference>
<dbReference type="PANTHER" id="PTHR48041:SF113">
    <property type="entry name" value="ATP-BINDING CASSETTE SUB-FAMILY G MEMBER 5"/>
    <property type="match status" value="1"/>
</dbReference>
<evidence type="ECO:0000256" key="4">
    <source>
        <dbReference type="ARBA" id="ARBA00022692"/>
    </source>
</evidence>
<sequence length="458" mass="52562">MVKNEAVNGSHVLECRGLSFIRSVHVGKWYMKLYNPPLNAQFLRDVSLTVYASEVHGIIGTAGSGEISGHISLDDHPLDANRFNALCAKVSFEQRLLPSLTVKSLLNFYANLTISGLQSKDKEERILSLMQEFEILSYGHERIENLNESIRRRLILCMYLLRDPIMVLLDEPTKDIDSLSGYQLMSSLNNYMRHNQRMAIVAMRYPRSDLYQLMTRITILFYGETLYSGYTKQMPFYFRQVGYPCPNNENPAVYYLSLATIDRETSERYHETQQQATQLIHMFKQYANTQQQQQQRPSHIEPIYPTVHKPPLCVLGTPNSFSQLLTLTNAVMKNRMANEMEGGVTNGAIELFSLLIACFPIDFPSVLSSTFVILWSVAPRSLAITNVFIHYGTYGSIFRYVTSALNNEYVSSVRVTNCSRTEHRDVDTTPPNLFCRYLLEEWDGIFGRDLPGRFHLYE</sequence>
<evidence type="ECO:0000256" key="1">
    <source>
        <dbReference type="ARBA" id="ARBA00004141"/>
    </source>
</evidence>
<proteinExistence type="inferred from homology"/>